<proteinExistence type="predicted"/>
<sequence>MSSVFRIWIFRDLTELHCAILGWYVSFAQRNVHVALRSYRAYLRY</sequence>
<protein>
    <submittedName>
        <fullName evidence="1">Uncharacterized protein</fullName>
    </submittedName>
</protein>
<comment type="caution">
    <text evidence="1">The sequence shown here is derived from an EMBL/GenBank/DDBJ whole genome shotgun (WGS) entry which is preliminary data.</text>
</comment>
<accession>B6XVX6</accession>
<dbReference type="Proteomes" id="UP000003882">
    <property type="component" value="Unassembled WGS sequence"/>
</dbReference>
<reference evidence="1 2" key="2">
    <citation type="submission" date="2008-10" db="EMBL/GenBank/DDBJ databases">
        <authorList>
            <person name="Fulton L."/>
            <person name="Clifton S."/>
            <person name="Fulton B."/>
            <person name="Xu J."/>
            <person name="Minx P."/>
            <person name="Pepin K.H."/>
            <person name="Johnson M."/>
            <person name="Bhonagiri V."/>
            <person name="Nash W.E."/>
            <person name="Mardis E.R."/>
            <person name="Wilson R.K."/>
        </authorList>
    </citation>
    <scope>NUCLEOTIDE SEQUENCE [LARGE SCALE GENOMIC DNA]</scope>
    <source>
        <strain evidence="1 2">DSM 16992</strain>
    </source>
</reference>
<reference evidence="1 2" key="1">
    <citation type="submission" date="2008-10" db="EMBL/GenBank/DDBJ databases">
        <title>Draft genome sequence of Bifidobacterium catenulatum (DSM 16992).</title>
        <authorList>
            <person name="Sudarsanam P."/>
            <person name="Ley R."/>
            <person name="Guruge J."/>
            <person name="Turnbaugh P.J."/>
            <person name="Mahowald M."/>
            <person name="Liep D."/>
            <person name="Gordon J."/>
        </authorList>
    </citation>
    <scope>NUCLEOTIDE SEQUENCE [LARGE SCALE GENOMIC DNA]</scope>
    <source>
        <strain evidence="1 2">DSM 16992</strain>
    </source>
</reference>
<dbReference type="EMBL" id="ABXY01000017">
    <property type="protein sequence ID" value="EEB21297.1"/>
    <property type="molecule type" value="Genomic_DNA"/>
</dbReference>
<evidence type="ECO:0000313" key="1">
    <source>
        <dbReference type="EMBL" id="EEB21297.1"/>
    </source>
</evidence>
<name>B6XVX6_9BIFI</name>
<gene>
    <name evidence="1" type="ORF">BIFCAT_01393</name>
</gene>
<organism evidence="1 2">
    <name type="scientific">Bifidobacterium catenulatum DSM 16992 = JCM 1194 = LMG 11043</name>
    <dbReference type="NCBI Taxonomy" id="566552"/>
    <lineage>
        <taxon>Bacteria</taxon>
        <taxon>Bacillati</taxon>
        <taxon>Actinomycetota</taxon>
        <taxon>Actinomycetes</taxon>
        <taxon>Bifidobacteriales</taxon>
        <taxon>Bifidobacteriaceae</taxon>
        <taxon>Bifidobacterium</taxon>
    </lineage>
</organism>
<dbReference type="AlphaFoldDB" id="B6XVX6"/>
<evidence type="ECO:0000313" key="2">
    <source>
        <dbReference type="Proteomes" id="UP000003882"/>
    </source>
</evidence>